<name>A0ABP8LR95_9BACT</name>
<reference evidence="2" key="1">
    <citation type="journal article" date="2019" name="Int. J. Syst. Evol. Microbiol.">
        <title>The Global Catalogue of Microorganisms (GCM) 10K type strain sequencing project: providing services to taxonomists for standard genome sequencing and annotation.</title>
        <authorList>
            <consortium name="The Broad Institute Genomics Platform"/>
            <consortium name="The Broad Institute Genome Sequencing Center for Infectious Disease"/>
            <person name="Wu L."/>
            <person name="Ma J."/>
        </authorList>
    </citation>
    <scope>NUCLEOTIDE SEQUENCE [LARGE SCALE GENOMIC DNA]</scope>
    <source>
        <strain evidence="2">JCM 17926</strain>
    </source>
</reference>
<comment type="caution">
    <text evidence="1">The sequence shown here is derived from an EMBL/GenBank/DDBJ whole genome shotgun (WGS) entry which is preliminary data.</text>
</comment>
<evidence type="ECO:0000313" key="2">
    <source>
        <dbReference type="Proteomes" id="UP001500552"/>
    </source>
</evidence>
<dbReference type="EMBL" id="BAABHC010000014">
    <property type="protein sequence ID" value="GAA4434391.1"/>
    <property type="molecule type" value="Genomic_DNA"/>
</dbReference>
<evidence type="ECO:0000313" key="1">
    <source>
        <dbReference type="EMBL" id="GAA4434391.1"/>
    </source>
</evidence>
<dbReference type="RefSeq" id="WP_345159531.1">
    <property type="nucleotide sequence ID" value="NZ_BAABHC010000014.1"/>
</dbReference>
<sequence>MRHIKLLTTDFLAIEYNLVDDFLVGNWAGPLTKEDIVDGYEQISLFLKKQFCHKLLDNHLEVQGMWVEQAAWMARDWHPRAEAIGLQYHACVYSRDIYSRLSADQAIRMVEKGIVKGFDTESAAEGWLKAW</sequence>
<keyword evidence="2" id="KW-1185">Reference proteome</keyword>
<accession>A0ABP8LR95</accession>
<gene>
    <name evidence="1" type="ORF">GCM10023188_25270</name>
</gene>
<dbReference type="Proteomes" id="UP001500552">
    <property type="component" value="Unassembled WGS sequence"/>
</dbReference>
<protein>
    <recommendedName>
        <fullName evidence="3">SpoIIAA-like</fullName>
    </recommendedName>
</protein>
<proteinExistence type="predicted"/>
<evidence type="ECO:0008006" key="3">
    <source>
        <dbReference type="Google" id="ProtNLM"/>
    </source>
</evidence>
<organism evidence="1 2">
    <name type="scientific">Pontibacter saemangeumensis</name>
    <dbReference type="NCBI Taxonomy" id="1084525"/>
    <lineage>
        <taxon>Bacteria</taxon>
        <taxon>Pseudomonadati</taxon>
        <taxon>Bacteroidota</taxon>
        <taxon>Cytophagia</taxon>
        <taxon>Cytophagales</taxon>
        <taxon>Hymenobacteraceae</taxon>
        <taxon>Pontibacter</taxon>
    </lineage>
</organism>